<dbReference type="Gene3D" id="3.30.1360.170">
    <property type="match status" value="2"/>
</dbReference>
<dbReference type="PANTHER" id="PTHR34934:SF1">
    <property type="entry name" value="FLAVIN-DEPENDENT THYMIDYLATE SYNTHASE"/>
    <property type="match status" value="1"/>
</dbReference>
<dbReference type="GO" id="GO:0050660">
    <property type="term" value="F:flavin adenine dinucleotide binding"/>
    <property type="evidence" value="ECO:0007669"/>
    <property type="project" value="InterPro"/>
</dbReference>
<dbReference type="KEGG" id="dpr:Despr_2817"/>
<dbReference type="Pfam" id="PF02511">
    <property type="entry name" value="Thy1"/>
    <property type="match status" value="1"/>
</dbReference>
<dbReference type="EMBL" id="CP002364">
    <property type="protein sequence ID" value="ADW18951.1"/>
    <property type="molecule type" value="Genomic_DNA"/>
</dbReference>
<dbReference type="Proteomes" id="UP000006365">
    <property type="component" value="Chromosome"/>
</dbReference>
<dbReference type="GO" id="GO:0004799">
    <property type="term" value="F:thymidylate synthase activity"/>
    <property type="evidence" value="ECO:0007669"/>
    <property type="project" value="TreeGrafter"/>
</dbReference>
<dbReference type="RefSeq" id="WP_015725476.1">
    <property type="nucleotide sequence ID" value="NC_014972.1"/>
</dbReference>
<evidence type="ECO:0000313" key="1">
    <source>
        <dbReference type="EMBL" id="ADW18951.1"/>
    </source>
</evidence>
<reference evidence="1 2" key="1">
    <citation type="journal article" date="2011" name="Stand. Genomic Sci.">
        <title>Complete genome sequence of Desulfobulbus propionicus type strain (1pr3).</title>
        <authorList>
            <person name="Pagani I."/>
            <person name="Lapidus A."/>
            <person name="Nolan M."/>
            <person name="Lucas S."/>
            <person name="Hammon N."/>
            <person name="Deshpande S."/>
            <person name="Cheng J.F."/>
            <person name="Chertkov O."/>
            <person name="Davenport K."/>
            <person name="Tapia R."/>
            <person name="Han C."/>
            <person name="Goodwin L."/>
            <person name="Pitluck S."/>
            <person name="Liolios K."/>
            <person name="Mavromatis K."/>
            <person name="Ivanova N."/>
            <person name="Mikhailova N."/>
            <person name="Pati A."/>
            <person name="Chen A."/>
            <person name="Palaniappan K."/>
            <person name="Land M."/>
            <person name="Hauser L."/>
            <person name="Chang Y.J."/>
            <person name="Jeffries C.D."/>
            <person name="Detter J.C."/>
            <person name="Brambilla E."/>
            <person name="Kannan K.P."/>
            <person name="Djao O.D."/>
            <person name="Rohde M."/>
            <person name="Pukall R."/>
            <person name="Spring S."/>
            <person name="Goker M."/>
            <person name="Sikorski J."/>
            <person name="Woyke T."/>
            <person name="Bristow J."/>
            <person name="Eisen J.A."/>
            <person name="Markowitz V."/>
            <person name="Hugenholtz P."/>
            <person name="Kyrpides N.C."/>
            <person name="Klenk H.P."/>
        </authorList>
    </citation>
    <scope>NUCLEOTIDE SEQUENCE [LARGE SCALE GENOMIC DNA]</scope>
    <source>
        <strain evidence="2">ATCC 33891 / DSM 2032 / 1pr3</strain>
    </source>
</reference>
<dbReference type="AlphaFoldDB" id="A0A7U3YP42"/>
<protein>
    <submittedName>
        <fullName evidence="1">Thymidylate synthase complementing protein ThyX</fullName>
    </submittedName>
</protein>
<sequence>MRIVEPCFTILDELDQQSLAVRIEYCGRICYKSENRIDRNSAIPFVRKMAEYGHNSVLEMGVVTFMVTCATFEPLQALYFLQPKFLQIDQLESHCLIITGSIRAFREMLINHPGDGISRSIGLFLRDRHPYFFEALPVSETAPPQGISVEKVPLSAVEQFAPQLLAKHRHLAVKFIVSRAVTHELVRHRPCTFLQESQRYCRYSADKFGNEVSFIKPVFFEPQSEEFAIWRQSMEAMEQQYFRLLETSTPQAARTVLPNSCKTEIIVYTNLLEWRHIFNLRTAAAAEPSMREVMIPLQQAMQDRYPSIFL</sequence>
<evidence type="ECO:0000313" key="2">
    <source>
        <dbReference type="Proteomes" id="UP000006365"/>
    </source>
</evidence>
<dbReference type="GO" id="GO:0006231">
    <property type="term" value="P:dTMP biosynthetic process"/>
    <property type="evidence" value="ECO:0007669"/>
    <property type="project" value="InterPro"/>
</dbReference>
<proteinExistence type="predicted"/>
<dbReference type="GO" id="GO:0070402">
    <property type="term" value="F:NADPH binding"/>
    <property type="evidence" value="ECO:0007669"/>
    <property type="project" value="TreeGrafter"/>
</dbReference>
<dbReference type="PROSITE" id="PS51331">
    <property type="entry name" value="THYX"/>
    <property type="match status" value="1"/>
</dbReference>
<dbReference type="GO" id="GO:0050797">
    <property type="term" value="F:thymidylate synthase (FAD) activity"/>
    <property type="evidence" value="ECO:0007669"/>
    <property type="project" value="InterPro"/>
</dbReference>
<dbReference type="InterPro" id="IPR003669">
    <property type="entry name" value="Thymidylate_synthase_ThyX"/>
</dbReference>
<dbReference type="SUPFAM" id="SSF69796">
    <property type="entry name" value="Thymidylate synthase-complementing protein Thy1"/>
    <property type="match status" value="2"/>
</dbReference>
<gene>
    <name evidence="1" type="ordered locus">Despr_2817</name>
</gene>
<dbReference type="InterPro" id="IPR036098">
    <property type="entry name" value="Thymidylate_synthase_ThyX_sf"/>
</dbReference>
<name>A0A7U3YP42_DESPD</name>
<accession>A0A7U3YP42</accession>
<dbReference type="PANTHER" id="PTHR34934">
    <property type="entry name" value="FLAVIN-DEPENDENT THYMIDYLATE SYNTHASE"/>
    <property type="match status" value="1"/>
</dbReference>
<keyword evidence="2" id="KW-1185">Reference proteome</keyword>
<organism evidence="1 2">
    <name type="scientific">Desulfobulbus propionicus (strain ATCC 33891 / DSM 2032 / VKM B-1956 / 1pr3)</name>
    <dbReference type="NCBI Taxonomy" id="577650"/>
    <lineage>
        <taxon>Bacteria</taxon>
        <taxon>Pseudomonadati</taxon>
        <taxon>Thermodesulfobacteriota</taxon>
        <taxon>Desulfobulbia</taxon>
        <taxon>Desulfobulbales</taxon>
        <taxon>Desulfobulbaceae</taxon>
        <taxon>Desulfobulbus</taxon>
    </lineage>
</organism>
<dbReference type="CDD" id="cd20175">
    <property type="entry name" value="ThyX"/>
    <property type="match status" value="1"/>
</dbReference>